<dbReference type="Pfam" id="PF12327">
    <property type="entry name" value="FtsZ_C"/>
    <property type="match status" value="1"/>
</dbReference>
<proteinExistence type="inferred from homology"/>
<dbReference type="HAMAP" id="MF_00909">
    <property type="entry name" value="FtsZ"/>
    <property type="match status" value="1"/>
</dbReference>
<dbReference type="GO" id="GO:0003924">
    <property type="term" value="F:GTPase activity"/>
    <property type="evidence" value="ECO:0007669"/>
    <property type="project" value="UniProtKB-UniRule"/>
</dbReference>
<dbReference type="GO" id="GO:0032153">
    <property type="term" value="C:cell division site"/>
    <property type="evidence" value="ECO:0007669"/>
    <property type="project" value="UniProtKB-UniRule"/>
</dbReference>
<dbReference type="InterPro" id="IPR045061">
    <property type="entry name" value="FtsZ/CetZ"/>
</dbReference>
<evidence type="ECO:0000313" key="10">
    <source>
        <dbReference type="Proteomes" id="UP000589516"/>
    </source>
</evidence>
<keyword evidence="4 5" id="KW-0717">Septation</keyword>
<dbReference type="InterPro" id="IPR024757">
    <property type="entry name" value="FtsZ_C"/>
</dbReference>
<keyword evidence="2 5" id="KW-0547">Nucleotide-binding</keyword>
<evidence type="ECO:0000256" key="5">
    <source>
        <dbReference type="HAMAP-Rule" id="MF_00909"/>
    </source>
</evidence>
<keyword evidence="5" id="KW-0131">Cell cycle</keyword>
<evidence type="ECO:0000313" key="9">
    <source>
        <dbReference type="EMBL" id="HIG63634.1"/>
    </source>
</evidence>
<dbReference type="GO" id="GO:0005737">
    <property type="term" value="C:cytoplasm"/>
    <property type="evidence" value="ECO:0007669"/>
    <property type="project" value="UniProtKB-SubCell"/>
</dbReference>
<feature type="domain" description="Tubulin/FtsZ 2-layer sandwich" evidence="8">
    <location>
        <begin position="214"/>
        <end position="330"/>
    </location>
</feature>
<feature type="domain" description="Tubulin/FtsZ GTPase" evidence="7">
    <location>
        <begin position="21"/>
        <end position="212"/>
    </location>
</feature>
<dbReference type="EMBL" id="DUAV01000025">
    <property type="protein sequence ID" value="HIG63634.1"/>
    <property type="molecule type" value="Genomic_DNA"/>
</dbReference>
<sequence length="349" mass="37216">MMDRLESFDNDELMQFVKEPRIQMLGIGGAGNNILTRLYRRGLEGVQTVAINTDAMHLNECQAHHKLVLGADSTRGRGAGGNPGVGRMAAEADHERIAKILDDNDLTFVIAGMGGGTGTGAAPVIARQARQAGQLVVGVAIMPFEAEGDGKRAAGVDGMRDFKAACNSLIELDNENLNKLAPDYPIKRAFGVMSDLVVDIVQELAQIVTEPSTINVDFADLKRIIEAGGIAKVLYGESDNSAPGSVLDAVLGNPLLDTRYKGAEAMLLHVTAGSDFSLNNCHEVLAALKFDLSEDVNLIWGLRTDDQLGNRVKVVLLVSAIPNSEEDLDIERFDEAIASPLGDAIPMVG</sequence>
<reference evidence="10" key="1">
    <citation type="journal article" date="2019" name="bioRxiv">
        <title>Genome diversification in globally distributed novel marine Proteobacteria is linked to environmental adaptation.</title>
        <authorList>
            <person name="Zhou Z."/>
            <person name="Tran P.Q."/>
            <person name="Kieft K."/>
            <person name="Anantharaman K."/>
        </authorList>
    </citation>
    <scope>NUCLEOTIDE SEQUENCE [LARGE SCALE GENOMIC DNA]</scope>
</reference>
<keyword evidence="5 9" id="KW-0132">Cell division</keyword>
<gene>
    <name evidence="5 9" type="primary">ftsZ</name>
    <name evidence="9" type="ORF">EYQ16_03845</name>
</gene>
<evidence type="ECO:0000259" key="7">
    <source>
        <dbReference type="SMART" id="SM00864"/>
    </source>
</evidence>
<dbReference type="SUPFAM" id="SSF55307">
    <property type="entry name" value="Tubulin C-terminal domain-like"/>
    <property type="match status" value="1"/>
</dbReference>
<dbReference type="NCBIfam" id="TIGR00065">
    <property type="entry name" value="ftsZ"/>
    <property type="match status" value="1"/>
</dbReference>
<dbReference type="Pfam" id="PF00091">
    <property type="entry name" value="Tubulin"/>
    <property type="match status" value="1"/>
</dbReference>
<protein>
    <recommendedName>
        <fullName evidence="5 6">Cell division protein FtsZ</fullName>
    </recommendedName>
</protein>
<keyword evidence="3 5" id="KW-0342">GTP-binding</keyword>
<dbReference type="InterPro" id="IPR008280">
    <property type="entry name" value="Tub_FtsZ_C"/>
</dbReference>
<organism evidence="9 10">
    <name type="scientific">Marine Group III euryarchaeote</name>
    <dbReference type="NCBI Taxonomy" id="2173149"/>
    <lineage>
        <taxon>Archaea</taxon>
        <taxon>Methanobacteriati</taxon>
        <taxon>Thermoplasmatota</taxon>
        <taxon>Thermoplasmata</taxon>
        <taxon>Candidatus Thermoprofundales</taxon>
    </lineage>
</organism>
<evidence type="ECO:0000256" key="6">
    <source>
        <dbReference type="NCBIfam" id="TIGR00065"/>
    </source>
</evidence>
<dbReference type="SUPFAM" id="SSF52490">
    <property type="entry name" value="Tubulin nucleotide-binding domain-like"/>
    <property type="match status" value="1"/>
</dbReference>
<dbReference type="InterPro" id="IPR018316">
    <property type="entry name" value="Tubulin/FtsZ_2-layer-sand-dom"/>
</dbReference>
<feature type="binding site" evidence="5">
    <location>
        <begin position="29"/>
        <end position="33"/>
    </location>
    <ligand>
        <name>GTP</name>
        <dbReference type="ChEBI" id="CHEBI:37565"/>
    </ligand>
</feature>
<dbReference type="SMART" id="SM00864">
    <property type="entry name" value="Tubulin"/>
    <property type="match status" value="1"/>
</dbReference>
<comment type="caution">
    <text evidence="9">The sequence shown here is derived from an EMBL/GenBank/DDBJ whole genome shotgun (WGS) entry which is preliminary data.</text>
</comment>
<evidence type="ECO:0000256" key="4">
    <source>
        <dbReference type="ARBA" id="ARBA00023210"/>
    </source>
</evidence>
<dbReference type="InterPro" id="IPR036525">
    <property type="entry name" value="Tubulin/FtsZ_GTPase_sf"/>
</dbReference>
<evidence type="ECO:0000256" key="1">
    <source>
        <dbReference type="ARBA" id="ARBA00009690"/>
    </source>
</evidence>
<dbReference type="Proteomes" id="UP000589516">
    <property type="component" value="Unassembled WGS sequence"/>
</dbReference>
<comment type="caution">
    <text evidence="5">Lacks conserved residue(s) required for the propagation of feature annotation.</text>
</comment>
<accession>A0A7C7ZDM9</accession>
<dbReference type="SMART" id="SM00865">
    <property type="entry name" value="Tubulin_C"/>
    <property type="match status" value="1"/>
</dbReference>
<comment type="subcellular location">
    <subcellularLocation>
        <location evidence="5">Cytoplasm</location>
    </subcellularLocation>
    <text evidence="5">Assembles at midcell at the inner surface of the cytoplasmic membrane.</text>
</comment>
<keyword evidence="5" id="KW-0963">Cytoplasm</keyword>
<evidence type="ECO:0000256" key="3">
    <source>
        <dbReference type="ARBA" id="ARBA00023134"/>
    </source>
</evidence>
<feature type="binding site" evidence="5">
    <location>
        <position position="151"/>
    </location>
    <ligand>
        <name>GTP</name>
        <dbReference type="ChEBI" id="CHEBI:37565"/>
    </ligand>
</feature>
<dbReference type="CDD" id="cd02201">
    <property type="entry name" value="FtsZ_type1"/>
    <property type="match status" value="1"/>
</dbReference>
<dbReference type="PANTHER" id="PTHR30314:SF3">
    <property type="entry name" value="MITOCHONDRIAL DIVISION PROTEIN FSZA"/>
    <property type="match status" value="1"/>
</dbReference>
<dbReference type="InterPro" id="IPR003008">
    <property type="entry name" value="Tubulin_FtsZ_GTPase"/>
</dbReference>
<dbReference type="GO" id="GO:0051258">
    <property type="term" value="P:protein polymerization"/>
    <property type="evidence" value="ECO:0007669"/>
    <property type="project" value="UniProtKB-UniRule"/>
</dbReference>
<dbReference type="Gene3D" id="3.40.50.1440">
    <property type="entry name" value="Tubulin/FtsZ, GTPase domain"/>
    <property type="match status" value="1"/>
</dbReference>
<dbReference type="PRINTS" id="PR00423">
    <property type="entry name" value="CELLDVISFTSZ"/>
</dbReference>
<dbReference type="GO" id="GO:0043093">
    <property type="term" value="P:FtsZ-dependent cytokinesis"/>
    <property type="evidence" value="ECO:0007669"/>
    <property type="project" value="UniProtKB-UniRule"/>
</dbReference>
<comment type="function">
    <text evidence="5">Essential cell division protein that forms a contractile ring structure (Z ring) at the future cell division site. The regulation of the ring assembly controls the timing and the location of cell division. One of the functions of the FtsZ ring is to recruit other cell division proteins to the septum to produce a new cell wall between the dividing cells. Binds GTP and shows GTPase activity.</text>
</comment>
<name>A0A7C7ZDM9_9ARCH</name>
<feature type="binding site" evidence="5">
    <location>
        <begin position="116"/>
        <end position="118"/>
    </location>
    <ligand>
        <name>GTP</name>
        <dbReference type="ChEBI" id="CHEBI:37565"/>
    </ligand>
</feature>
<evidence type="ECO:0000259" key="8">
    <source>
        <dbReference type="SMART" id="SM00865"/>
    </source>
</evidence>
<evidence type="ECO:0000256" key="2">
    <source>
        <dbReference type="ARBA" id="ARBA00022741"/>
    </source>
</evidence>
<dbReference type="PANTHER" id="PTHR30314">
    <property type="entry name" value="CELL DIVISION PROTEIN FTSZ-RELATED"/>
    <property type="match status" value="1"/>
</dbReference>
<comment type="subunit">
    <text evidence="5">Homodimer. Polymerizes to form a dynamic ring structure in a strictly GTP-dependent manner. Interacts directly with several other division proteins.</text>
</comment>
<dbReference type="InterPro" id="IPR000158">
    <property type="entry name" value="Cell_div_FtsZ"/>
</dbReference>
<dbReference type="AlphaFoldDB" id="A0A7C7ZDM9"/>
<comment type="similarity">
    <text evidence="1 5">Belongs to the FtsZ family.</text>
</comment>
<dbReference type="GO" id="GO:0005525">
    <property type="term" value="F:GTP binding"/>
    <property type="evidence" value="ECO:0007669"/>
    <property type="project" value="UniProtKB-UniRule"/>
</dbReference>
<feature type="binding site" evidence="5">
    <location>
        <position position="147"/>
    </location>
    <ligand>
        <name>GTP</name>
        <dbReference type="ChEBI" id="CHEBI:37565"/>
    </ligand>
</feature>